<dbReference type="CDD" id="cd23992">
    <property type="entry name" value="PBP_GOBP"/>
    <property type="match status" value="1"/>
</dbReference>
<feature type="signal peptide" evidence="4">
    <location>
        <begin position="1"/>
        <end position="18"/>
    </location>
</feature>
<dbReference type="OrthoDB" id="8194670at2759"/>
<dbReference type="Proteomes" id="UP000719412">
    <property type="component" value="Unassembled WGS sequence"/>
</dbReference>
<comment type="similarity">
    <text evidence="2">Belongs to the PBP/GOBP family.</text>
</comment>
<evidence type="ECO:0000313" key="6">
    <source>
        <dbReference type="Proteomes" id="UP000719412"/>
    </source>
</evidence>
<accession>A0A8J6LCY0</accession>
<comment type="caution">
    <text evidence="5">The sequence shown here is derived from an EMBL/GenBank/DDBJ whole genome shotgun (WGS) entry which is preliminary data.</text>
</comment>
<keyword evidence="6" id="KW-1185">Reference proteome</keyword>
<dbReference type="AlphaFoldDB" id="A0A8J6LCY0"/>
<dbReference type="InterPro" id="IPR006170">
    <property type="entry name" value="PBP/GOBP"/>
</dbReference>
<evidence type="ECO:0000256" key="3">
    <source>
        <dbReference type="ARBA" id="ARBA00022525"/>
    </source>
</evidence>
<gene>
    <name evidence="5" type="ORF">GEV33_006800</name>
</gene>
<reference evidence="5" key="1">
    <citation type="journal article" date="2020" name="J Insects Food Feed">
        <title>The yellow mealworm (Tenebrio molitor) genome: a resource for the emerging insects as food and feed industry.</title>
        <authorList>
            <person name="Eriksson T."/>
            <person name="Andere A."/>
            <person name="Kelstrup H."/>
            <person name="Emery V."/>
            <person name="Picard C."/>
        </authorList>
    </citation>
    <scope>NUCLEOTIDE SEQUENCE</scope>
    <source>
        <strain evidence="5">Stoneville</strain>
        <tissue evidence="5">Whole head</tissue>
    </source>
</reference>
<dbReference type="SMART" id="SM00708">
    <property type="entry name" value="PhBP"/>
    <property type="match status" value="1"/>
</dbReference>
<proteinExistence type="inferred from homology"/>
<sequence>MKLLFCLVVVSLLAAAWGETPRAQLRKYHSVCQSESGVSNDILDDARKFKKVKHPDLQKHALCILTKAGHIDSKGDFQVDAMKTQFKENHDPEDVDKFVDKCAVKKHLPMASATKFTECMLEYYSS</sequence>
<evidence type="ECO:0000256" key="1">
    <source>
        <dbReference type="ARBA" id="ARBA00004613"/>
    </source>
</evidence>
<dbReference type="Pfam" id="PF01395">
    <property type="entry name" value="PBP_GOBP"/>
    <property type="match status" value="1"/>
</dbReference>
<dbReference type="GO" id="GO:0007608">
    <property type="term" value="P:sensory perception of smell"/>
    <property type="evidence" value="ECO:0007669"/>
    <property type="project" value="TreeGrafter"/>
</dbReference>
<evidence type="ECO:0000256" key="4">
    <source>
        <dbReference type="SAM" id="SignalP"/>
    </source>
</evidence>
<dbReference type="PANTHER" id="PTHR11857:SF43">
    <property type="entry name" value="GEO07291P1-RELATED"/>
    <property type="match status" value="1"/>
</dbReference>
<dbReference type="GO" id="GO:0005549">
    <property type="term" value="F:odorant binding"/>
    <property type="evidence" value="ECO:0007669"/>
    <property type="project" value="InterPro"/>
</dbReference>
<name>A0A8J6LCY0_TENMO</name>
<feature type="chain" id="PRO_5035184642" evidence="4">
    <location>
        <begin position="19"/>
        <end position="126"/>
    </location>
</feature>
<dbReference type="GO" id="GO:0005615">
    <property type="term" value="C:extracellular space"/>
    <property type="evidence" value="ECO:0007669"/>
    <property type="project" value="TreeGrafter"/>
</dbReference>
<evidence type="ECO:0000313" key="5">
    <source>
        <dbReference type="EMBL" id="KAH0815990.1"/>
    </source>
</evidence>
<keyword evidence="4" id="KW-0732">Signal</keyword>
<protein>
    <submittedName>
        <fullName evidence="5">Uncharacterized protein</fullName>
    </submittedName>
</protein>
<evidence type="ECO:0000256" key="2">
    <source>
        <dbReference type="ARBA" id="ARBA00008098"/>
    </source>
</evidence>
<keyword evidence="3" id="KW-0964">Secreted</keyword>
<organism evidence="5 6">
    <name type="scientific">Tenebrio molitor</name>
    <name type="common">Yellow mealworm beetle</name>
    <dbReference type="NCBI Taxonomy" id="7067"/>
    <lineage>
        <taxon>Eukaryota</taxon>
        <taxon>Metazoa</taxon>
        <taxon>Ecdysozoa</taxon>
        <taxon>Arthropoda</taxon>
        <taxon>Hexapoda</taxon>
        <taxon>Insecta</taxon>
        <taxon>Pterygota</taxon>
        <taxon>Neoptera</taxon>
        <taxon>Endopterygota</taxon>
        <taxon>Coleoptera</taxon>
        <taxon>Polyphaga</taxon>
        <taxon>Cucujiformia</taxon>
        <taxon>Tenebrionidae</taxon>
        <taxon>Tenebrio</taxon>
    </lineage>
</organism>
<comment type="subcellular location">
    <subcellularLocation>
        <location evidence="1">Secreted</location>
    </subcellularLocation>
</comment>
<dbReference type="PANTHER" id="PTHR11857">
    <property type="entry name" value="ODORANT BINDING PROTEIN-RELATED"/>
    <property type="match status" value="1"/>
</dbReference>
<reference evidence="5" key="2">
    <citation type="submission" date="2021-08" db="EMBL/GenBank/DDBJ databases">
        <authorList>
            <person name="Eriksson T."/>
        </authorList>
    </citation>
    <scope>NUCLEOTIDE SEQUENCE</scope>
    <source>
        <strain evidence="5">Stoneville</strain>
        <tissue evidence="5">Whole head</tissue>
    </source>
</reference>
<dbReference type="EMBL" id="JABDTM020022243">
    <property type="protein sequence ID" value="KAH0815990.1"/>
    <property type="molecule type" value="Genomic_DNA"/>
</dbReference>